<dbReference type="Pfam" id="PF10698">
    <property type="entry name" value="DUF2505"/>
    <property type="match status" value="1"/>
</dbReference>
<dbReference type="InterPro" id="IPR019639">
    <property type="entry name" value="DUF2505"/>
</dbReference>
<accession>A0ABV7YQH9</accession>
<evidence type="ECO:0000313" key="2">
    <source>
        <dbReference type="Proteomes" id="UP001595699"/>
    </source>
</evidence>
<reference evidence="2" key="1">
    <citation type="journal article" date="2019" name="Int. J. Syst. Evol. Microbiol.">
        <title>The Global Catalogue of Microorganisms (GCM) 10K type strain sequencing project: providing services to taxonomists for standard genome sequencing and annotation.</title>
        <authorList>
            <consortium name="The Broad Institute Genomics Platform"/>
            <consortium name="The Broad Institute Genome Sequencing Center for Infectious Disease"/>
            <person name="Wu L."/>
            <person name="Ma J."/>
        </authorList>
    </citation>
    <scope>NUCLEOTIDE SEQUENCE [LARGE SCALE GENOMIC DNA]</scope>
    <source>
        <strain evidence="2">CGMCC 4.7241</strain>
    </source>
</reference>
<organism evidence="1 2">
    <name type="scientific">Tenggerimyces flavus</name>
    <dbReference type="NCBI Taxonomy" id="1708749"/>
    <lineage>
        <taxon>Bacteria</taxon>
        <taxon>Bacillati</taxon>
        <taxon>Actinomycetota</taxon>
        <taxon>Actinomycetes</taxon>
        <taxon>Propionibacteriales</taxon>
        <taxon>Nocardioidaceae</taxon>
        <taxon>Tenggerimyces</taxon>
    </lineage>
</organism>
<dbReference type="InterPro" id="IPR023393">
    <property type="entry name" value="START-like_dom_sf"/>
</dbReference>
<keyword evidence="2" id="KW-1185">Reference proteome</keyword>
<gene>
    <name evidence="1" type="ORF">ACFOUW_36325</name>
</gene>
<name>A0ABV7YQH9_9ACTN</name>
<dbReference type="Proteomes" id="UP001595699">
    <property type="component" value="Unassembled WGS sequence"/>
</dbReference>
<dbReference type="Gene3D" id="3.30.530.20">
    <property type="match status" value="1"/>
</dbReference>
<dbReference type="EMBL" id="JBHRZH010000051">
    <property type="protein sequence ID" value="MFC3766343.1"/>
    <property type="molecule type" value="Genomic_DNA"/>
</dbReference>
<protein>
    <submittedName>
        <fullName evidence="1">DUF2505 domain-containing protein</fullName>
    </submittedName>
</protein>
<dbReference type="RefSeq" id="WP_205117960.1">
    <property type="nucleotide sequence ID" value="NZ_JAFBCM010000001.1"/>
</dbReference>
<evidence type="ECO:0000313" key="1">
    <source>
        <dbReference type="EMBL" id="MFC3766343.1"/>
    </source>
</evidence>
<sequence>MDLHRETRYDADPAAVYAMLTDEVFLTRWVSTGAALSYSVTVTPTSNGGANTRTQQSLPARVPDFMTKLVGESIDLDQSIDWGPAGADGSRTGQISIDVAKAPVTMRGTMTLVPDGTGTRQVVEVVIKASVPIIGKKIEEAAAPAVRNALELQERLGQEWLASRG</sequence>
<dbReference type="SUPFAM" id="SSF55961">
    <property type="entry name" value="Bet v1-like"/>
    <property type="match status" value="1"/>
</dbReference>
<proteinExistence type="predicted"/>
<comment type="caution">
    <text evidence="1">The sequence shown here is derived from an EMBL/GenBank/DDBJ whole genome shotgun (WGS) entry which is preliminary data.</text>
</comment>